<dbReference type="InterPro" id="IPR016192">
    <property type="entry name" value="APOBEC/CMP_deaminase_Zn-bd"/>
</dbReference>
<dbReference type="Gene3D" id="3.40.140.10">
    <property type="entry name" value="Cytidine Deaminase, domain 2"/>
    <property type="match status" value="1"/>
</dbReference>
<name>A0A1G2MSW8_9BACT</name>
<evidence type="ECO:0000313" key="7">
    <source>
        <dbReference type="Proteomes" id="UP000177565"/>
    </source>
</evidence>
<protein>
    <recommendedName>
        <fullName evidence="5">CMP/dCMP-type deaminase domain-containing protein</fullName>
    </recommendedName>
</protein>
<organism evidence="6 7">
    <name type="scientific">Candidatus Taylorbacteria bacterium RIFCSPHIGHO2_02_FULL_46_13</name>
    <dbReference type="NCBI Taxonomy" id="1802312"/>
    <lineage>
        <taxon>Bacteria</taxon>
        <taxon>Candidatus Tayloriibacteriota</taxon>
    </lineage>
</organism>
<dbReference type="InterPro" id="IPR016193">
    <property type="entry name" value="Cytidine_deaminase-like"/>
</dbReference>
<gene>
    <name evidence="6" type="ORF">A3C06_04455</name>
</gene>
<evidence type="ECO:0000256" key="1">
    <source>
        <dbReference type="ARBA" id="ARBA00006576"/>
    </source>
</evidence>
<evidence type="ECO:0000256" key="3">
    <source>
        <dbReference type="ARBA" id="ARBA00022801"/>
    </source>
</evidence>
<dbReference type="GO" id="GO:0008270">
    <property type="term" value="F:zinc ion binding"/>
    <property type="evidence" value="ECO:0007669"/>
    <property type="project" value="InterPro"/>
</dbReference>
<dbReference type="InterPro" id="IPR002125">
    <property type="entry name" value="CMP_dCMP_dom"/>
</dbReference>
<evidence type="ECO:0000256" key="4">
    <source>
        <dbReference type="ARBA" id="ARBA00022833"/>
    </source>
</evidence>
<feature type="domain" description="CMP/dCMP-type deaminase" evidence="5">
    <location>
        <begin position="149"/>
        <end position="276"/>
    </location>
</feature>
<dbReference type="STRING" id="1802312.A3C06_04455"/>
<comment type="similarity">
    <text evidence="1">Belongs to the cytidine and deoxycytidylate deaminase family.</text>
</comment>
<evidence type="ECO:0000256" key="2">
    <source>
        <dbReference type="ARBA" id="ARBA00022723"/>
    </source>
</evidence>
<keyword evidence="4" id="KW-0862">Zinc</keyword>
<accession>A0A1G2MSW8</accession>
<sequence length="288" mass="32710">MYAFFNKTGSVKKIVIAYIPVLHEGYRAFLDKHADADEVFIFGETLIKKYDYLAKEIRQLSPELIKKAIESWGLVKKISVLEAKDVSKFTAEQIVMPDEDVCKDLAGEAFKSKKVTFDSVFLRWDKHKSMEEKPVQADQKISCERFDREVISKLKVEAEKSSDWWRRIGAALIDNGKIISIAHNNTVPAKHLHYTEGDPRNSFHKGVQVELSTIFHAEASLIAWAAREGRSLVGTSIYVTVFPCPPCAKLLAYSGITKLYYGGGYQMLDQERVLRAKGIEIIYVEPEK</sequence>
<dbReference type="Pfam" id="PF00383">
    <property type="entry name" value="dCMP_cyt_deam_1"/>
    <property type="match status" value="1"/>
</dbReference>
<dbReference type="AlphaFoldDB" id="A0A1G2MSW8"/>
<dbReference type="GO" id="GO:0005737">
    <property type="term" value="C:cytoplasm"/>
    <property type="evidence" value="ECO:0007669"/>
    <property type="project" value="TreeGrafter"/>
</dbReference>
<evidence type="ECO:0000259" key="5">
    <source>
        <dbReference type="PROSITE" id="PS51747"/>
    </source>
</evidence>
<dbReference type="SUPFAM" id="SSF53927">
    <property type="entry name" value="Cytidine deaminase-like"/>
    <property type="match status" value="1"/>
</dbReference>
<proteinExistence type="inferred from homology"/>
<keyword evidence="2" id="KW-0479">Metal-binding</keyword>
<keyword evidence="3" id="KW-0378">Hydrolase</keyword>
<reference evidence="6 7" key="1">
    <citation type="journal article" date="2016" name="Nat. Commun.">
        <title>Thousands of microbial genomes shed light on interconnected biogeochemical processes in an aquifer system.</title>
        <authorList>
            <person name="Anantharaman K."/>
            <person name="Brown C.T."/>
            <person name="Hug L.A."/>
            <person name="Sharon I."/>
            <person name="Castelle C.J."/>
            <person name="Probst A.J."/>
            <person name="Thomas B.C."/>
            <person name="Singh A."/>
            <person name="Wilkins M.J."/>
            <person name="Karaoz U."/>
            <person name="Brodie E.L."/>
            <person name="Williams K.H."/>
            <person name="Hubbard S.S."/>
            <person name="Banfield J.F."/>
        </authorList>
    </citation>
    <scope>NUCLEOTIDE SEQUENCE [LARGE SCALE GENOMIC DNA]</scope>
</reference>
<dbReference type="PROSITE" id="PS00903">
    <property type="entry name" value="CYT_DCMP_DEAMINASES_1"/>
    <property type="match status" value="1"/>
</dbReference>
<evidence type="ECO:0000313" key="6">
    <source>
        <dbReference type="EMBL" id="OHA26990.1"/>
    </source>
</evidence>
<dbReference type="PANTHER" id="PTHR11086">
    <property type="entry name" value="DEOXYCYTIDYLATE DEAMINASE-RELATED"/>
    <property type="match status" value="1"/>
</dbReference>
<dbReference type="Proteomes" id="UP000177565">
    <property type="component" value="Unassembled WGS sequence"/>
</dbReference>
<comment type="caution">
    <text evidence="6">The sequence shown here is derived from an EMBL/GenBank/DDBJ whole genome shotgun (WGS) entry which is preliminary data.</text>
</comment>
<dbReference type="InterPro" id="IPR015517">
    <property type="entry name" value="dCMP_deaminase-rel"/>
</dbReference>
<dbReference type="GO" id="GO:0004132">
    <property type="term" value="F:dCMP deaminase activity"/>
    <property type="evidence" value="ECO:0007669"/>
    <property type="project" value="TreeGrafter"/>
</dbReference>
<dbReference type="PROSITE" id="PS51747">
    <property type="entry name" value="CYT_DCMP_DEAMINASES_2"/>
    <property type="match status" value="1"/>
</dbReference>
<dbReference type="PANTHER" id="PTHR11086:SF18">
    <property type="entry name" value="DEOXYCYTIDYLATE DEAMINASE"/>
    <property type="match status" value="1"/>
</dbReference>
<dbReference type="EMBL" id="MHRQ01000013">
    <property type="protein sequence ID" value="OHA26990.1"/>
    <property type="molecule type" value="Genomic_DNA"/>
</dbReference>